<comment type="caution">
    <text evidence="5">The sequence shown here is derived from an EMBL/GenBank/DDBJ whole genome shotgun (WGS) entry which is preliminary data.</text>
</comment>
<dbReference type="Gene3D" id="3.30.1330.60">
    <property type="entry name" value="OmpA-like domain"/>
    <property type="match status" value="1"/>
</dbReference>
<evidence type="ECO:0000256" key="2">
    <source>
        <dbReference type="PROSITE-ProRule" id="PRU00473"/>
    </source>
</evidence>
<dbReference type="SUPFAM" id="SSF103088">
    <property type="entry name" value="OmpA-like"/>
    <property type="match status" value="1"/>
</dbReference>
<dbReference type="Pfam" id="PF12849">
    <property type="entry name" value="PBP_like_2"/>
    <property type="match status" value="1"/>
</dbReference>
<dbReference type="GO" id="GO:0016020">
    <property type="term" value="C:membrane"/>
    <property type="evidence" value="ECO:0007669"/>
    <property type="project" value="UniProtKB-UniRule"/>
</dbReference>
<evidence type="ECO:0000313" key="6">
    <source>
        <dbReference type="Proteomes" id="UP000248916"/>
    </source>
</evidence>
<dbReference type="EMBL" id="QKZL01000002">
    <property type="protein sequence ID" value="PZX19008.1"/>
    <property type="molecule type" value="Genomic_DNA"/>
</dbReference>
<dbReference type="PANTHER" id="PTHR30570:SF1">
    <property type="entry name" value="PHOSPHATE-BINDING PROTEIN PSTS"/>
    <property type="match status" value="1"/>
</dbReference>
<dbReference type="SUPFAM" id="SSF53850">
    <property type="entry name" value="Periplasmic binding protein-like II"/>
    <property type="match status" value="1"/>
</dbReference>
<name>A0A2W7NFK6_9RHOB</name>
<feature type="domain" description="OmpA-like" evidence="4">
    <location>
        <begin position="397"/>
        <end position="517"/>
    </location>
</feature>
<feature type="chain" id="PRO_5015851507" evidence="3">
    <location>
        <begin position="24"/>
        <end position="517"/>
    </location>
</feature>
<keyword evidence="6" id="KW-1185">Reference proteome</keyword>
<dbReference type="AlphaFoldDB" id="A0A2W7NFK6"/>
<keyword evidence="2" id="KW-0472">Membrane</keyword>
<dbReference type="InterPro" id="IPR036737">
    <property type="entry name" value="OmpA-like_sf"/>
</dbReference>
<dbReference type="Pfam" id="PF00691">
    <property type="entry name" value="OmpA"/>
    <property type="match status" value="1"/>
</dbReference>
<feature type="signal peptide" evidence="3">
    <location>
        <begin position="1"/>
        <end position="23"/>
    </location>
</feature>
<sequence length="517" mass="53783">MSIRRMVWGAALAVAAPFGPALAQDVTLTSREGGLVVSGELLGYDGTFLRLLTEHGEVSVDASGVTCDGAACPDPERFVTYLSISGAASAGQALLPPLIETFAARNGFDLAREERGAGLRYTMTGRGSRGVVAVFDLTLSTSAEGFADLLAGDADMNLSDREILPREAALARVAGLGDLTAPGRSRIVALDALVPVVAVGNPLKEISLTDLRDVVGGALQDWSDLGGAEAPVALHLGPSGSGQDVTLFRQLFGGDAPATIATTRHETGADLSAAVAEDPLALGIVPFSALGNAQVVALRGPCGIASEAEIRTLKSEDYPLTTPIFLYSPARRLAPIAQSFLDYAVSPAAQAVVRRTGFVDQFPESVPIAEQGDRFLGAILSAGDGVSLDDLKDMVEAIAGRSRLSISFRFEDGSSRLDAQSRSNVALLAQAASRGVFDGRSLLFAGFSDAQGPASTNRRLAGRRAEAVRAAVVAAADLTGPLSPSFETAAFGEAMPMACDDAAWGRRVNRRVEVWLD</sequence>
<dbReference type="InterPro" id="IPR024370">
    <property type="entry name" value="PBP_domain"/>
</dbReference>
<organism evidence="5 6">
    <name type="scientific">Palleronia aestuarii</name>
    <dbReference type="NCBI Taxonomy" id="568105"/>
    <lineage>
        <taxon>Bacteria</taxon>
        <taxon>Pseudomonadati</taxon>
        <taxon>Pseudomonadota</taxon>
        <taxon>Alphaproteobacteria</taxon>
        <taxon>Rhodobacterales</taxon>
        <taxon>Roseobacteraceae</taxon>
        <taxon>Palleronia</taxon>
    </lineage>
</organism>
<dbReference type="PROSITE" id="PS51123">
    <property type="entry name" value="OMPA_2"/>
    <property type="match status" value="1"/>
</dbReference>
<protein>
    <submittedName>
        <fullName evidence="5">Phosphate ABC transporter substrate-binding protein (PhoT family)</fullName>
    </submittedName>
</protein>
<dbReference type="Gene3D" id="3.40.190.10">
    <property type="entry name" value="Periplasmic binding protein-like II"/>
    <property type="match status" value="2"/>
</dbReference>
<dbReference type="RefSeq" id="WP_234822473.1">
    <property type="nucleotide sequence ID" value="NZ_QKZL01000002.1"/>
</dbReference>
<dbReference type="InterPro" id="IPR006665">
    <property type="entry name" value="OmpA-like"/>
</dbReference>
<dbReference type="Proteomes" id="UP000248916">
    <property type="component" value="Unassembled WGS sequence"/>
</dbReference>
<evidence type="ECO:0000256" key="3">
    <source>
        <dbReference type="SAM" id="SignalP"/>
    </source>
</evidence>
<evidence type="ECO:0000259" key="4">
    <source>
        <dbReference type="PROSITE" id="PS51123"/>
    </source>
</evidence>
<dbReference type="PANTHER" id="PTHR30570">
    <property type="entry name" value="PERIPLASMIC PHOSPHATE BINDING COMPONENT OF PHOSPHATE ABC TRANSPORTER"/>
    <property type="match status" value="1"/>
</dbReference>
<evidence type="ECO:0000256" key="1">
    <source>
        <dbReference type="ARBA" id="ARBA00022729"/>
    </source>
</evidence>
<evidence type="ECO:0000313" key="5">
    <source>
        <dbReference type="EMBL" id="PZX19008.1"/>
    </source>
</evidence>
<dbReference type="InterPro" id="IPR050811">
    <property type="entry name" value="Phosphate_ABC_transporter"/>
</dbReference>
<reference evidence="5 6" key="1">
    <citation type="submission" date="2018-06" db="EMBL/GenBank/DDBJ databases">
        <title>Genomic Encyclopedia of Archaeal and Bacterial Type Strains, Phase II (KMG-II): from individual species to whole genera.</title>
        <authorList>
            <person name="Goeker M."/>
        </authorList>
    </citation>
    <scope>NUCLEOTIDE SEQUENCE [LARGE SCALE GENOMIC DNA]</scope>
    <source>
        <strain evidence="5 6">DSM 22009</strain>
    </source>
</reference>
<proteinExistence type="predicted"/>
<keyword evidence="1 3" id="KW-0732">Signal</keyword>
<accession>A0A2W7NFK6</accession>
<gene>
    <name evidence="5" type="ORF">LX81_00702</name>
</gene>